<feature type="region of interest" description="Disordered" evidence="2">
    <location>
        <begin position="136"/>
        <end position="157"/>
    </location>
</feature>
<reference evidence="4" key="1">
    <citation type="submission" date="2014-01" db="EMBL/GenBank/DDBJ databases">
        <title>The genome of the white-rot fungus Pycnoporus cinnabarinus: a basidiomycete model with a versatile arsenal for lignocellulosic biomass breakdown.</title>
        <authorList>
            <person name="Levasseur A."/>
            <person name="Lomascolo A."/>
            <person name="Ruiz-Duenas F.J."/>
            <person name="Uzan E."/>
            <person name="Piumi F."/>
            <person name="Kues U."/>
            <person name="Ram A.F.J."/>
            <person name="Murat C."/>
            <person name="Haon M."/>
            <person name="Benoit I."/>
            <person name="Arfi Y."/>
            <person name="Chevret D."/>
            <person name="Drula E."/>
            <person name="Kwon M.J."/>
            <person name="Gouret P."/>
            <person name="Lesage-Meessen L."/>
            <person name="Lombard V."/>
            <person name="Mariette J."/>
            <person name="Noirot C."/>
            <person name="Park J."/>
            <person name="Patyshakuliyeva A."/>
            <person name="Wieneger R.A.B."/>
            <person name="Wosten H.A.B."/>
            <person name="Martin F."/>
            <person name="Coutinho P.M."/>
            <person name="de Vries R."/>
            <person name="Martinez A.T."/>
            <person name="Klopp C."/>
            <person name="Pontarotti P."/>
            <person name="Henrissat B."/>
            <person name="Record E."/>
        </authorList>
    </citation>
    <scope>NUCLEOTIDE SEQUENCE [LARGE SCALE GENOMIC DNA]</scope>
    <source>
        <strain evidence="4">BRFM137</strain>
    </source>
</reference>
<comment type="caution">
    <text evidence="4">The sequence shown here is derived from an EMBL/GenBank/DDBJ whole genome shotgun (WGS) entry which is preliminary data.</text>
</comment>
<protein>
    <recommendedName>
        <fullName evidence="3">UDENN domain-containing protein</fullName>
    </recommendedName>
</protein>
<name>A0A060S6B9_PYCCI</name>
<dbReference type="EMBL" id="CCBP010000057">
    <property type="protein sequence ID" value="CDO69895.1"/>
    <property type="molecule type" value="Genomic_DNA"/>
</dbReference>
<accession>A0A060S6B9</accession>
<comment type="similarity">
    <text evidence="1">Belongs to the AVL9 family.</text>
</comment>
<feature type="compositionally biased region" description="Polar residues" evidence="2">
    <location>
        <begin position="724"/>
        <end position="735"/>
    </location>
</feature>
<proteinExistence type="inferred from homology"/>
<feature type="region of interest" description="Disordered" evidence="2">
    <location>
        <begin position="1"/>
        <end position="69"/>
    </location>
</feature>
<dbReference type="OrthoDB" id="26278at2759"/>
<evidence type="ECO:0000256" key="2">
    <source>
        <dbReference type="SAM" id="MobiDB-lite"/>
    </source>
</evidence>
<feature type="compositionally biased region" description="Pro residues" evidence="2">
    <location>
        <begin position="820"/>
        <end position="833"/>
    </location>
</feature>
<dbReference type="HOGENOM" id="CLU_009066_1_0_1"/>
<dbReference type="Pfam" id="PF09794">
    <property type="entry name" value="Avl9"/>
    <property type="match status" value="1"/>
</dbReference>
<feature type="region of interest" description="Disordered" evidence="2">
    <location>
        <begin position="858"/>
        <end position="888"/>
    </location>
</feature>
<keyword evidence="5" id="KW-1185">Reference proteome</keyword>
<feature type="compositionally biased region" description="Low complexity" evidence="2">
    <location>
        <begin position="136"/>
        <end position="153"/>
    </location>
</feature>
<feature type="domain" description="UDENN" evidence="3">
    <location>
        <begin position="199"/>
        <end position="653"/>
    </location>
</feature>
<sequence length="888" mass="96482">MSVFEHSPEPSPLNTRFLIDPDHDDDHLSEPHFSDGDTASAKSIALSSPPRSPRDSTSLIVSEKQEPAVTPVTLVRQSLSLAGLNKRNTVDTDGSSEVDVDGDGDDRSFFARKYEEGDSPLSSVAPSVHEAEKLVASLPSAPSSHHPSASLSSRPFSAGVPMKSDTESILSVASASTSYSKKARPESLLVQAPQGALVLGIALVDFNHLVGPKIEFSRGAIFEDEEIAKILPFLALPDGAHLTTEDYSYFHLVPTSPNPSTIFGISCNRQISSADLLVRDADVTRSTVQKAVVVLAAKPVFGPIRDRLGVITRALFAQRDFSDMSILDDFYSSLEHSLRGQLTESGLYMGTSLRELVHKFRQRTLVLVKALMLQKKIMFFGHPVERLCTYQYSLVTLIPGLLQNLDDCGSPPLANRAQSLSRPTSLKTSDPKSMMAYMGLPLDLFGKDAFFQPYLPLQQLDMLKDTACWLCGSTNSIVTQQKEIDLLVNIETGTIEFRDQKLERLVGLTAADRKWMDDIVKDVNDGWNEDPDASMGMHFKGSDDYLRQKFEEYIMAALSSVKYSAFIAKGTNNGVMIQDGSGDPNSLQDFNPLWIQEFKKSHAYEVWERVTDPLLFDLVEARHPCSEKPSVVADIGLRLSEGIQELKLDQQLAPTREAISRTLAAGSTGFLNAVAGVRERWMQRNPSSTSSNGSDAPSDITKVDSRSSDGMQSRKGSIEISRKGSMNETPITPTVTRGLRPLSIVGAQALSNPEPPKPAAGSWGASIGSFFAQRTSRLAAPAARPSSLSSRGSSPVPPSVPHLHEDKDVPPIPQSQKEMPPVPESPKETPPVPARYAHNEEGLASKISEAAFGEAAFGEAATRPSDDALSVKTRTSESDAQSVMGMAM</sequence>
<evidence type="ECO:0000313" key="4">
    <source>
        <dbReference type="EMBL" id="CDO69895.1"/>
    </source>
</evidence>
<dbReference type="OMA" id="NAYEVWE"/>
<dbReference type="InterPro" id="IPR051731">
    <property type="entry name" value="DENND11/AVL9_GEFs"/>
</dbReference>
<dbReference type="PROSITE" id="PS50211">
    <property type="entry name" value="DENN"/>
    <property type="match status" value="1"/>
</dbReference>
<dbReference type="PANTHER" id="PTHR31017">
    <property type="entry name" value="LATE SECRETORY PATHWAY PROTEIN AVL9-RELATED"/>
    <property type="match status" value="1"/>
</dbReference>
<gene>
    <name evidence="4" type="ORF">BN946_scf184884.g54</name>
</gene>
<dbReference type="Proteomes" id="UP000029665">
    <property type="component" value="Unassembled WGS sequence"/>
</dbReference>
<dbReference type="InterPro" id="IPR037516">
    <property type="entry name" value="Tripartite_DENN"/>
</dbReference>
<feature type="region of interest" description="Disordered" evidence="2">
    <location>
        <begin position="86"/>
        <end position="106"/>
    </location>
</feature>
<feature type="compositionally biased region" description="Low complexity" evidence="2">
    <location>
        <begin position="781"/>
        <end position="794"/>
    </location>
</feature>
<dbReference type="GO" id="GO:0005737">
    <property type="term" value="C:cytoplasm"/>
    <property type="evidence" value="ECO:0007669"/>
    <property type="project" value="TreeGrafter"/>
</dbReference>
<feature type="compositionally biased region" description="Basic and acidic residues" evidence="2">
    <location>
        <begin position="19"/>
        <end position="35"/>
    </location>
</feature>
<dbReference type="PANTHER" id="PTHR31017:SF1">
    <property type="entry name" value="LATE SECRETORY PATHWAY PROTEIN AVL9 HOMOLOG"/>
    <property type="match status" value="1"/>
</dbReference>
<organism evidence="4 5">
    <name type="scientific">Pycnoporus cinnabarinus</name>
    <name type="common">Cinnabar-red polypore</name>
    <name type="synonym">Trametes cinnabarina</name>
    <dbReference type="NCBI Taxonomy" id="5643"/>
    <lineage>
        <taxon>Eukaryota</taxon>
        <taxon>Fungi</taxon>
        <taxon>Dikarya</taxon>
        <taxon>Basidiomycota</taxon>
        <taxon>Agaricomycotina</taxon>
        <taxon>Agaricomycetes</taxon>
        <taxon>Polyporales</taxon>
        <taxon>Polyporaceae</taxon>
        <taxon>Trametes</taxon>
    </lineage>
</organism>
<feature type="compositionally biased region" description="Polar residues" evidence="2">
    <location>
        <begin position="684"/>
        <end position="695"/>
    </location>
</feature>
<dbReference type="AlphaFoldDB" id="A0A060S6B9"/>
<feature type="region of interest" description="Disordered" evidence="2">
    <location>
        <begin position="781"/>
        <end position="837"/>
    </location>
</feature>
<evidence type="ECO:0000259" key="3">
    <source>
        <dbReference type="PROSITE" id="PS50211"/>
    </source>
</evidence>
<evidence type="ECO:0000256" key="1">
    <source>
        <dbReference type="ARBA" id="ARBA00038178"/>
    </source>
</evidence>
<feature type="compositionally biased region" description="Acidic residues" evidence="2">
    <location>
        <begin position="94"/>
        <end position="104"/>
    </location>
</feature>
<evidence type="ECO:0000313" key="5">
    <source>
        <dbReference type="Proteomes" id="UP000029665"/>
    </source>
</evidence>
<feature type="region of interest" description="Disordered" evidence="2">
    <location>
        <begin position="683"/>
        <end position="739"/>
    </location>
</feature>
<dbReference type="InterPro" id="IPR018307">
    <property type="entry name" value="ABL9/DENND6_dom"/>
</dbReference>